<evidence type="ECO:0000313" key="3">
    <source>
        <dbReference type="Proteomes" id="UP001190700"/>
    </source>
</evidence>
<name>A0AAE0EP51_9CHLO</name>
<evidence type="ECO:0000313" key="2">
    <source>
        <dbReference type="EMBL" id="KAK3234892.1"/>
    </source>
</evidence>
<dbReference type="EMBL" id="LGRX02035430">
    <property type="protein sequence ID" value="KAK3234892.1"/>
    <property type="molecule type" value="Genomic_DNA"/>
</dbReference>
<evidence type="ECO:0000256" key="1">
    <source>
        <dbReference type="SAM" id="MobiDB-lite"/>
    </source>
</evidence>
<sequence>MQVTRDKVLPKSRRPSKQGKMGAKGCRIAFFLLKRYEDAKTAVNAIYSKGRHRKWAKAIKYHALGGDYFSAKDDVSKLAKIVVALEAEIVTVGLEPGDETGGAAVFREFIEDCKNILRDPGHRVGIIQQFATAFDPTDLATRVLPEASRILFRILTALVRGSCLRLLEESATVSEEDGRRAWLVICRVVARRRRPWVSHGYLFETAPSIELLEGVDPEPFIKGFTQHHTAVQSELRPGIVPDDVWGVGFALDLLTLRMCPTYYKDLLQEWRSKTAEGREKRALGLQQFTLAIKAFHDKQTEEKRLLKEEKEKDGVSALAASLLSGESPSAALMARAGVQLPVPGQAAVGRIDSKT</sequence>
<keyword evidence="3" id="KW-1185">Reference proteome</keyword>
<dbReference type="AlphaFoldDB" id="A0AAE0EP51"/>
<dbReference type="Proteomes" id="UP001190700">
    <property type="component" value="Unassembled WGS sequence"/>
</dbReference>
<accession>A0AAE0EP51</accession>
<comment type="caution">
    <text evidence="2">The sequence shown here is derived from an EMBL/GenBank/DDBJ whole genome shotgun (WGS) entry which is preliminary data.</text>
</comment>
<gene>
    <name evidence="2" type="ORF">CYMTET_54880</name>
</gene>
<protein>
    <submittedName>
        <fullName evidence="2">Uncharacterized protein</fullName>
    </submittedName>
</protein>
<organism evidence="2 3">
    <name type="scientific">Cymbomonas tetramitiformis</name>
    <dbReference type="NCBI Taxonomy" id="36881"/>
    <lineage>
        <taxon>Eukaryota</taxon>
        <taxon>Viridiplantae</taxon>
        <taxon>Chlorophyta</taxon>
        <taxon>Pyramimonadophyceae</taxon>
        <taxon>Pyramimonadales</taxon>
        <taxon>Pyramimonadaceae</taxon>
        <taxon>Cymbomonas</taxon>
    </lineage>
</organism>
<proteinExistence type="predicted"/>
<feature type="region of interest" description="Disordered" evidence="1">
    <location>
        <begin position="1"/>
        <end position="21"/>
    </location>
</feature>
<reference evidence="2 3" key="1">
    <citation type="journal article" date="2015" name="Genome Biol. Evol.">
        <title>Comparative Genomics of a Bacterivorous Green Alga Reveals Evolutionary Causalities and Consequences of Phago-Mixotrophic Mode of Nutrition.</title>
        <authorList>
            <person name="Burns J.A."/>
            <person name="Paasch A."/>
            <person name="Narechania A."/>
            <person name="Kim E."/>
        </authorList>
    </citation>
    <scope>NUCLEOTIDE SEQUENCE [LARGE SCALE GENOMIC DNA]</scope>
    <source>
        <strain evidence="2 3">PLY_AMNH</strain>
    </source>
</reference>